<dbReference type="EMBL" id="JAVRER010000039">
    <property type="protein sequence ID" value="MDT0418167.1"/>
    <property type="molecule type" value="Genomic_DNA"/>
</dbReference>
<protein>
    <recommendedName>
        <fullName evidence="4">Flp pilus assembly protein RcpC/CpaB domain-containing protein</fullName>
    </recommendedName>
</protein>
<feature type="compositionally biased region" description="Basic and acidic residues" evidence="1">
    <location>
        <begin position="60"/>
        <end position="76"/>
    </location>
</feature>
<accession>A0ABD5EAE7</accession>
<organism evidence="2 3">
    <name type="scientific">Streptomyces evansiae</name>
    <dbReference type="NCBI Taxonomy" id="3075535"/>
    <lineage>
        <taxon>Bacteria</taxon>
        <taxon>Bacillati</taxon>
        <taxon>Actinomycetota</taxon>
        <taxon>Actinomycetes</taxon>
        <taxon>Kitasatosporales</taxon>
        <taxon>Streptomycetaceae</taxon>
        <taxon>Streptomyces</taxon>
    </lineage>
</organism>
<evidence type="ECO:0000256" key="1">
    <source>
        <dbReference type="SAM" id="MobiDB-lite"/>
    </source>
</evidence>
<evidence type="ECO:0000313" key="3">
    <source>
        <dbReference type="Proteomes" id="UP001183607"/>
    </source>
</evidence>
<feature type="region of interest" description="Disordered" evidence="1">
    <location>
        <begin position="1"/>
        <end position="31"/>
    </location>
</feature>
<reference evidence="3" key="1">
    <citation type="submission" date="2023-07" db="EMBL/GenBank/DDBJ databases">
        <title>30 novel species of actinomycetes from the DSMZ collection.</title>
        <authorList>
            <person name="Nouioui I."/>
        </authorList>
    </citation>
    <scope>NUCLEOTIDE SEQUENCE [LARGE SCALE GENOMIC DNA]</scope>
    <source>
        <strain evidence="3">DSM 41982</strain>
    </source>
</reference>
<proteinExistence type="predicted"/>
<feature type="region of interest" description="Disordered" evidence="1">
    <location>
        <begin position="48"/>
        <end position="108"/>
    </location>
</feature>
<evidence type="ECO:0000313" key="2">
    <source>
        <dbReference type="EMBL" id="MDT0418167.1"/>
    </source>
</evidence>
<feature type="compositionally biased region" description="Gly residues" evidence="1">
    <location>
        <begin position="81"/>
        <end position="91"/>
    </location>
</feature>
<sequence>MTHTPPGPLSSPSPLSHEPARAPHEPMRLGHEFPGHEVLGHGFTKHDFLGSEASGPGFGGHEDAVPGFTGHEDPGKELYGAGSGGGAGTGPPGREVPPTGTVPLFPPLPPRRAGLGRLWPRRHAGRGLALALLALCGGLLLAVPSTGADAPPTKAAPGPQRLGAHTSGTRPAPDRRPVRTAVRIAEPAGLRLVRPGDRVDVIAVSGTGPRAARVVVAGARVVALPRPPGSTPSPSRGTATSLTGTSPESAGVEVWPEADAETRWDATDSGAVIVLTVPRASAVDLAAASASSTLAVVAC</sequence>
<evidence type="ECO:0008006" key="4">
    <source>
        <dbReference type="Google" id="ProtNLM"/>
    </source>
</evidence>
<dbReference type="Proteomes" id="UP001183607">
    <property type="component" value="Unassembled WGS sequence"/>
</dbReference>
<name>A0ABD5EAE7_9ACTN</name>
<feature type="region of interest" description="Disordered" evidence="1">
    <location>
        <begin position="148"/>
        <end position="176"/>
    </location>
</feature>
<dbReference type="RefSeq" id="WP_311677428.1">
    <property type="nucleotide sequence ID" value="NZ_JAVRER010000039.1"/>
</dbReference>
<feature type="compositionally biased region" description="Basic and acidic residues" evidence="1">
    <location>
        <begin position="18"/>
        <end position="31"/>
    </location>
</feature>
<gene>
    <name evidence="2" type="ORF">RM574_22020</name>
</gene>
<feature type="compositionally biased region" description="Pro residues" evidence="1">
    <location>
        <begin position="1"/>
        <end position="11"/>
    </location>
</feature>
<dbReference type="AlphaFoldDB" id="A0ABD5EAE7"/>
<feature type="compositionally biased region" description="Polar residues" evidence="1">
    <location>
        <begin position="239"/>
        <end position="248"/>
    </location>
</feature>
<comment type="caution">
    <text evidence="2">The sequence shown here is derived from an EMBL/GenBank/DDBJ whole genome shotgun (WGS) entry which is preliminary data.</text>
</comment>
<feature type="region of interest" description="Disordered" evidence="1">
    <location>
        <begin position="224"/>
        <end position="254"/>
    </location>
</feature>